<organism evidence="1 2">
    <name type="scientific">Candidatus Roizmanbacteria bacterium CG10_big_fil_rev_8_21_14_0_10_39_6</name>
    <dbReference type="NCBI Taxonomy" id="1974853"/>
    <lineage>
        <taxon>Bacteria</taxon>
        <taxon>Candidatus Roizmaniibacteriota</taxon>
    </lineage>
</organism>
<gene>
    <name evidence="1" type="ORF">COU88_00830</name>
</gene>
<proteinExistence type="predicted"/>
<evidence type="ECO:0000313" key="1">
    <source>
        <dbReference type="EMBL" id="PJE63194.1"/>
    </source>
</evidence>
<dbReference type="AlphaFoldDB" id="A0A2M8KTC6"/>
<sequence length="86" mass="10162">MDSIKDILKRFDPTSGKYVSREFQAYGLYLSQKLEDEKHKTLYIKLAKKEARYILDQALAFVMDARAKNKGALFMWKLKELKTQKK</sequence>
<reference evidence="2" key="1">
    <citation type="submission" date="2017-09" db="EMBL/GenBank/DDBJ databases">
        <title>Depth-based differentiation of microbial function through sediment-hosted aquifers and enrichment of novel symbionts in the deep terrestrial subsurface.</title>
        <authorList>
            <person name="Probst A.J."/>
            <person name="Ladd B."/>
            <person name="Jarett J.K."/>
            <person name="Geller-Mcgrath D.E."/>
            <person name="Sieber C.M.K."/>
            <person name="Emerson J.B."/>
            <person name="Anantharaman K."/>
            <person name="Thomas B.C."/>
            <person name="Malmstrom R."/>
            <person name="Stieglmeier M."/>
            <person name="Klingl A."/>
            <person name="Woyke T."/>
            <person name="Ryan C.M."/>
            <person name="Banfield J.F."/>
        </authorList>
    </citation>
    <scope>NUCLEOTIDE SEQUENCE [LARGE SCALE GENOMIC DNA]</scope>
</reference>
<accession>A0A2M8KTC6</accession>
<protein>
    <submittedName>
        <fullName evidence="1">Uncharacterized protein</fullName>
    </submittedName>
</protein>
<evidence type="ECO:0000313" key="2">
    <source>
        <dbReference type="Proteomes" id="UP000229554"/>
    </source>
</evidence>
<comment type="caution">
    <text evidence="1">The sequence shown here is derived from an EMBL/GenBank/DDBJ whole genome shotgun (WGS) entry which is preliminary data.</text>
</comment>
<dbReference type="Proteomes" id="UP000229554">
    <property type="component" value="Unassembled WGS sequence"/>
</dbReference>
<name>A0A2M8KTC6_9BACT</name>
<dbReference type="EMBL" id="PFED01000036">
    <property type="protein sequence ID" value="PJE63194.1"/>
    <property type="molecule type" value="Genomic_DNA"/>
</dbReference>